<feature type="coiled-coil region" evidence="1">
    <location>
        <begin position="332"/>
        <end position="387"/>
    </location>
</feature>
<evidence type="ECO:0000313" key="3">
    <source>
        <dbReference type="Proteomes" id="UP000291343"/>
    </source>
</evidence>
<dbReference type="InterPro" id="IPR037386">
    <property type="entry name" value="CCDC40"/>
</dbReference>
<dbReference type="FunCoup" id="A0A482WQR7">
    <property type="interactions" value="78"/>
</dbReference>
<gene>
    <name evidence="2" type="ORF">LSTR_LSTR005372</name>
</gene>
<dbReference type="EMBL" id="QKKF02027185">
    <property type="protein sequence ID" value="RZF35959.1"/>
    <property type="molecule type" value="Genomic_DNA"/>
</dbReference>
<dbReference type="GO" id="GO:0005737">
    <property type="term" value="C:cytoplasm"/>
    <property type="evidence" value="ECO:0007669"/>
    <property type="project" value="TreeGrafter"/>
</dbReference>
<dbReference type="InParanoid" id="A0A482WQR7"/>
<dbReference type="SMR" id="A0A482WQR7"/>
<proteinExistence type="predicted"/>
<dbReference type="GO" id="GO:0035082">
    <property type="term" value="P:axoneme assembly"/>
    <property type="evidence" value="ECO:0007669"/>
    <property type="project" value="InterPro"/>
</dbReference>
<reference evidence="2 3" key="1">
    <citation type="journal article" date="2017" name="Gigascience">
        <title>Genome sequence of the small brown planthopper, Laodelphax striatellus.</title>
        <authorList>
            <person name="Zhu J."/>
            <person name="Jiang F."/>
            <person name="Wang X."/>
            <person name="Yang P."/>
            <person name="Bao Y."/>
            <person name="Zhao W."/>
            <person name="Wang W."/>
            <person name="Lu H."/>
            <person name="Wang Q."/>
            <person name="Cui N."/>
            <person name="Li J."/>
            <person name="Chen X."/>
            <person name="Luo L."/>
            <person name="Yu J."/>
            <person name="Kang L."/>
            <person name="Cui F."/>
        </authorList>
    </citation>
    <scope>NUCLEOTIDE SEQUENCE [LARGE SCALE GENOMIC DNA]</scope>
    <source>
        <strain evidence="2">Lst14</strain>
    </source>
</reference>
<dbReference type="OrthoDB" id="188741at2759"/>
<evidence type="ECO:0000313" key="2">
    <source>
        <dbReference type="EMBL" id="RZF35959.1"/>
    </source>
</evidence>
<accession>A0A482WQR7</accession>
<protein>
    <recommendedName>
        <fullName evidence="4">Coiled-coil domain-containing protein 40</fullName>
    </recommendedName>
</protein>
<organism evidence="2 3">
    <name type="scientific">Laodelphax striatellus</name>
    <name type="common">Small brown planthopper</name>
    <name type="synonym">Delphax striatella</name>
    <dbReference type="NCBI Taxonomy" id="195883"/>
    <lineage>
        <taxon>Eukaryota</taxon>
        <taxon>Metazoa</taxon>
        <taxon>Ecdysozoa</taxon>
        <taxon>Arthropoda</taxon>
        <taxon>Hexapoda</taxon>
        <taxon>Insecta</taxon>
        <taxon>Pterygota</taxon>
        <taxon>Neoptera</taxon>
        <taxon>Paraneoptera</taxon>
        <taxon>Hemiptera</taxon>
        <taxon>Auchenorrhyncha</taxon>
        <taxon>Fulgoroidea</taxon>
        <taxon>Delphacidae</taxon>
        <taxon>Criomorphinae</taxon>
        <taxon>Laodelphax</taxon>
    </lineage>
</organism>
<dbReference type="AlphaFoldDB" id="A0A482WQR7"/>
<comment type="caution">
    <text evidence="2">The sequence shown here is derived from an EMBL/GenBank/DDBJ whole genome shotgun (WGS) entry which is preliminary data.</text>
</comment>
<dbReference type="PANTHER" id="PTHR16275:SF8">
    <property type="entry name" value="COILED-COIL DOMAIN-CONTAINING PROTEIN 40"/>
    <property type="match status" value="1"/>
</dbReference>
<dbReference type="STRING" id="195883.A0A482WQR7"/>
<evidence type="ECO:0000256" key="1">
    <source>
        <dbReference type="SAM" id="Coils"/>
    </source>
</evidence>
<keyword evidence="1" id="KW-0175">Coiled coil</keyword>
<keyword evidence="3" id="KW-1185">Reference proteome</keyword>
<name>A0A482WQR7_LAOST</name>
<feature type="coiled-coil region" evidence="1">
    <location>
        <begin position="212"/>
        <end position="260"/>
    </location>
</feature>
<evidence type="ECO:0008006" key="4">
    <source>
        <dbReference type="Google" id="ProtNLM"/>
    </source>
</evidence>
<feature type="coiled-coil region" evidence="1">
    <location>
        <begin position="138"/>
        <end position="179"/>
    </location>
</feature>
<sequence length="486" mass="57335">MPMEVEKTKLEHKVAKMVLETKKAQSSFESKETTLKQVQEEVISKGKMLQKLQAELDRLMLAEVQIRNQYNVHKRKLEKLVEKTGESDLSPEELKLKELEKQISYTEEKTEGLQTFWIRQESHIVSLSQRRSKQLHDMNILRKQLLVLEQKNMNIERDIQNKENEEKKCRTEISHLQTKLVTLSEKLCQRRGYKQQLDNLNFDIQNLFVNDLKAAEEQAAEMSREIMDLLEQKKEMYEKVEELQQDLLNWEKKVQMATEMKQNVDRMNSSGGEVPTMKNEIHRMEIRYSHLLKVQEKLIRDLELSVNKRDSIVDSARAREKNCRMSGVHYTRQQIQKKLDDLKKRIRQMSKDAKATEKQLSKVEKQRDELNQKLATKQGQLNALREATQQMDLQLAEGHLHRQKNLEVLVRLQRKERLYSELKGSRYRLLFRNESSLEMEIEKQKKINADLTAIVEALIQDFPSLQLPLTTTLNTLKSMNNSNNVV</sequence>
<dbReference type="PANTHER" id="PTHR16275">
    <property type="entry name" value="COILED-COIL DOMAIN-CONTAINING PROTEIN 40"/>
    <property type="match status" value="1"/>
</dbReference>
<feature type="coiled-coil region" evidence="1">
    <location>
        <begin position="35"/>
        <end position="69"/>
    </location>
</feature>
<dbReference type="Proteomes" id="UP000291343">
    <property type="component" value="Unassembled WGS sequence"/>
</dbReference>